<keyword evidence="3" id="KW-0238">DNA-binding</keyword>
<reference evidence="6 7" key="1">
    <citation type="submission" date="2013-07" db="EMBL/GenBank/DDBJ databases">
        <title>Thioclava pacifica DSM 10166 Genome Sequencing.</title>
        <authorList>
            <person name="Lai Q."/>
            <person name="Shao Z."/>
        </authorList>
    </citation>
    <scope>NUCLEOTIDE SEQUENCE [LARGE SCALE GENOMIC DNA]</scope>
    <source>
        <strain evidence="6 7">DSM 10166</strain>
    </source>
</reference>
<evidence type="ECO:0000259" key="5">
    <source>
        <dbReference type="PROSITE" id="PS50931"/>
    </source>
</evidence>
<evidence type="ECO:0000313" key="6">
    <source>
        <dbReference type="EMBL" id="KEO55422.1"/>
    </source>
</evidence>
<evidence type="ECO:0000313" key="7">
    <source>
        <dbReference type="Proteomes" id="UP000027432"/>
    </source>
</evidence>
<dbReference type="Proteomes" id="UP000027432">
    <property type="component" value="Unassembled WGS sequence"/>
</dbReference>
<comment type="caution">
    <text evidence="6">The sequence shown here is derived from an EMBL/GenBank/DDBJ whole genome shotgun (WGS) entry which is preliminary data.</text>
</comment>
<dbReference type="AlphaFoldDB" id="A0A074K1F2"/>
<dbReference type="InterPro" id="IPR036390">
    <property type="entry name" value="WH_DNA-bd_sf"/>
</dbReference>
<dbReference type="PROSITE" id="PS50931">
    <property type="entry name" value="HTH_LYSR"/>
    <property type="match status" value="1"/>
</dbReference>
<comment type="similarity">
    <text evidence="1">Belongs to the LysR transcriptional regulatory family.</text>
</comment>
<evidence type="ECO:0000256" key="1">
    <source>
        <dbReference type="ARBA" id="ARBA00009437"/>
    </source>
</evidence>
<dbReference type="InterPro" id="IPR000847">
    <property type="entry name" value="LysR_HTH_N"/>
</dbReference>
<dbReference type="GO" id="GO:0003700">
    <property type="term" value="F:DNA-binding transcription factor activity"/>
    <property type="evidence" value="ECO:0007669"/>
    <property type="project" value="InterPro"/>
</dbReference>
<dbReference type="STRING" id="1353537.TP2_15385"/>
<dbReference type="PANTHER" id="PTHR30427:SF1">
    <property type="entry name" value="TRANSCRIPTIONAL ACTIVATOR PROTEIN LYSR"/>
    <property type="match status" value="1"/>
</dbReference>
<dbReference type="InterPro" id="IPR005119">
    <property type="entry name" value="LysR_subst-bd"/>
</dbReference>
<dbReference type="eggNOG" id="COG0583">
    <property type="taxonomic scope" value="Bacteria"/>
</dbReference>
<keyword evidence="4" id="KW-0804">Transcription</keyword>
<sequence>MLTLRQIEVIRAILLTGTVKGAADLLGVSAPGISRVMKHTESQLGLRLFSRAHGRFAPTDEAREIFTQINEVFAKVENLQESIDMLKRGESRVFALASVPSIAQHILPCAVRRMRARYPDLRLSVDQTKIEETIDFLLMRKVELVANSFKIDHPGLSSQPLGTGRVMALLPEGHELTQESTVSVSDLARYPMIGITPSDPYGQILARPLRDADLPVQFEIEARFGQTLQALVAQGTGVALIDEFSVAGPLLPGLAVRPLREPTSFRTYAVVNVEYPLSIFAETMIAYLKQEMRSPHRQGSEVSR</sequence>
<dbReference type="Gene3D" id="3.40.190.290">
    <property type="match status" value="1"/>
</dbReference>
<dbReference type="Pfam" id="PF00126">
    <property type="entry name" value="HTH_1"/>
    <property type="match status" value="1"/>
</dbReference>
<protein>
    <recommendedName>
        <fullName evidence="5">HTH lysR-type domain-containing protein</fullName>
    </recommendedName>
</protein>
<keyword evidence="2" id="KW-0805">Transcription regulation</keyword>
<dbReference type="GO" id="GO:0010628">
    <property type="term" value="P:positive regulation of gene expression"/>
    <property type="evidence" value="ECO:0007669"/>
    <property type="project" value="TreeGrafter"/>
</dbReference>
<dbReference type="EMBL" id="AUND01000002">
    <property type="protein sequence ID" value="KEO55422.1"/>
    <property type="molecule type" value="Genomic_DNA"/>
</dbReference>
<dbReference type="SUPFAM" id="SSF53850">
    <property type="entry name" value="Periplasmic binding protein-like II"/>
    <property type="match status" value="1"/>
</dbReference>
<dbReference type="GO" id="GO:0043565">
    <property type="term" value="F:sequence-specific DNA binding"/>
    <property type="evidence" value="ECO:0007669"/>
    <property type="project" value="TreeGrafter"/>
</dbReference>
<accession>A0A074K1F2</accession>
<evidence type="ECO:0000256" key="2">
    <source>
        <dbReference type="ARBA" id="ARBA00023015"/>
    </source>
</evidence>
<dbReference type="Gene3D" id="1.10.10.10">
    <property type="entry name" value="Winged helix-like DNA-binding domain superfamily/Winged helix DNA-binding domain"/>
    <property type="match status" value="1"/>
</dbReference>
<dbReference type="RefSeq" id="WP_038073640.1">
    <property type="nucleotide sequence ID" value="NZ_AUND01000002.1"/>
</dbReference>
<keyword evidence="7" id="KW-1185">Reference proteome</keyword>
<dbReference type="Pfam" id="PF03466">
    <property type="entry name" value="LysR_substrate"/>
    <property type="match status" value="1"/>
</dbReference>
<dbReference type="SUPFAM" id="SSF46785">
    <property type="entry name" value="Winged helix' DNA-binding domain"/>
    <property type="match status" value="1"/>
</dbReference>
<name>A0A074K1F2_9RHOB</name>
<dbReference type="PANTHER" id="PTHR30427">
    <property type="entry name" value="TRANSCRIPTIONAL ACTIVATOR PROTEIN LYSR"/>
    <property type="match status" value="1"/>
</dbReference>
<dbReference type="InterPro" id="IPR036388">
    <property type="entry name" value="WH-like_DNA-bd_sf"/>
</dbReference>
<organism evidence="6 7">
    <name type="scientific">Thioclava pacifica DSM 10166</name>
    <dbReference type="NCBI Taxonomy" id="1353537"/>
    <lineage>
        <taxon>Bacteria</taxon>
        <taxon>Pseudomonadati</taxon>
        <taxon>Pseudomonadota</taxon>
        <taxon>Alphaproteobacteria</taxon>
        <taxon>Rhodobacterales</taxon>
        <taxon>Paracoccaceae</taxon>
        <taxon>Thioclava</taxon>
    </lineage>
</organism>
<evidence type="ECO:0000256" key="4">
    <source>
        <dbReference type="ARBA" id="ARBA00023163"/>
    </source>
</evidence>
<evidence type="ECO:0000256" key="3">
    <source>
        <dbReference type="ARBA" id="ARBA00023125"/>
    </source>
</evidence>
<feature type="domain" description="HTH lysR-type" evidence="5">
    <location>
        <begin position="2"/>
        <end position="59"/>
    </location>
</feature>
<gene>
    <name evidence="6" type="ORF">TP2_15385</name>
</gene>
<proteinExistence type="inferred from homology"/>